<dbReference type="EMBL" id="ML769415">
    <property type="protein sequence ID" value="KAE9404655.1"/>
    <property type="molecule type" value="Genomic_DNA"/>
</dbReference>
<gene>
    <name evidence="3" type="ORF">BT96DRAFT_412596</name>
</gene>
<feature type="region of interest" description="Disordered" evidence="2">
    <location>
        <begin position="1"/>
        <end position="58"/>
    </location>
</feature>
<feature type="compositionally biased region" description="Basic and acidic residues" evidence="2">
    <location>
        <begin position="105"/>
        <end position="119"/>
    </location>
</feature>
<feature type="region of interest" description="Disordered" evidence="2">
    <location>
        <begin position="224"/>
        <end position="392"/>
    </location>
</feature>
<organism evidence="3 4">
    <name type="scientific">Gymnopus androsaceus JB14</name>
    <dbReference type="NCBI Taxonomy" id="1447944"/>
    <lineage>
        <taxon>Eukaryota</taxon>
        <taxon>Fungi</taxon>
        <taxon>Dikarya</taxon>
        <taxon>Basidiomycota</taxon>
        <taxon>Agaricomycotina</taxon>
        <taxon>Agaricomycetes</taxon>
        <taxon>Agaricomycetidae</taxon>
        <taxon>Agaricales</taxon>
        <taxon>Marasmiineae</taxon>
        <taxon>Omphalotaceae</taxon>
        <taxon>Gymnopus</taxon>
    </lineage>
</organism>
<feature type="coiled-coil region" evidence="1">
    <location>
        <begin position="129"/>
        <end position="156"/>
    </location>
</feature>
<keyword evidence="4" id="KW-1185">Reference proteome</keyword>
<reference evidence="3" key="1">
    <citation type="journal article" date="2019" name="Environ. Microbiol.">
        <title>Fungal ecological strategies reflected in gene transcription - a case study of two litter decomposers.</title>
        <authorList>
            <person name="Barbi F."/>
            <person name="Kohler A."/>
            <person name="Barry K."/>
            <person name="Baskaran P."/>
            <person name="Daum C."/>
            <person name="Fauchery L."/>
            <person name="Ihrmark K."/>
            <person name="Kuo A."/>
            <person name="LaButti K."/>
            <person name="Lipzen A."/>
            <person name="Morin E."/>
            <person name="Grigoriev I.V."/>
            <person name="Henrissat B."/>
            <person name="Lindahl B."/>
            <person name="Martin F."/>
        </authorList>
    </citation>
    <scope>NUCLEOTIDE SEQUENCE</scope>
    <source>
        <strain evidence="3">JB14</strain>
    </source>
</reference>
<dbReference type="Proteomes" id="UP000799118">
    <property type="component" value="Unassembled WGS sequence"/>
</dbReference>
<feature type="coiled-coil region" evidence="1">
    <location>
        <begin position="60"/>
        <end position="90"/>
    </location>
</feature>
<feature type="compositionally biased region" description="Basic and acidic residues" evidence="2">
    <location>
        <begin position="353"/>
        <end position="367"/>
    </location>
</feature>
<evidence type="ECO:0000256" key="2">
    <source>
        <dbReference type="SAM" id="MobiDB-lite"/>
    </source>
</evidence>
<dbReference type="OrthoDB" id="2162994at2759"/>
<accession>A0A6A4I7F2</accession>
<keyword evidence="1" id="KW-0175">Coiled coil</keyword>
<feature type="compositionally biased region" description="Low complexity" evidence="2">
    <location>
        <begin position="492"/>
        <end position="501"/>
    </location>
</feature>
<evidence type="ECO:0000313" key="4">
    <source>
        <dbReference type="Proteomes" id="UP000799118"/>
    </source>
</evidence>
<feature type="compositionally biased region" description="Low complexity" evidence="2">
    <location>
        <begin position="305"/>
        <end position="320"/>
    </location>
</feature>
<feature type="compositionally biased region" description="Low complexity" evidence="2">
    <location>
        <begin position="41"/>
        <end position="58"/>
    </location>
</feature>
<sequence length="640" mass="69171">MSPNSEMDVDGLVQPPKPSPPALAPVASPQNGKLISPITETAAATALPPSPTSTSASALASLLSSTLAQVESLKERLKKEKRRADHFEGLATDYKDLLNEGTEAESAKKPADGEDKADVAMESSAASQLATAAEKIRQLRESVAAAEEVRDEEMARRLAITDLWAQLNQYIDRLESAGRDVRAGFDRVVKHGGGVLRDYGSMFKDIPQLSEGDLMRVDRNYNANGVLQPLGPSRRHEYSHGTRRPRSGSMDAYAYSSGPNSKRVRYQNEHPHPQAYYQHPPPPPGNPLSPPTHIQHAIIQNVPFSQGQPQPPSLAGSSSGSGSGSRHRHGDPSAMPPPPDHMYAVPGPPGYEHSYRSQDQPREYREDRRRRRRDRSRSFPRSPSRGSEGSLDLDEMLLAATSADEQHLQANGNAVPGQPVLVSGRRKDRSHGSVIYDPRDGAQFVHQVPPHSVSPHAQHITAHHSSHHLVGGPPPPPHVAQYPQTSSERHSPSFSSGSRPSSSRRHREALRAEPTLRDDLGHAATGPGQVQYQTHVFAPVQTGAPVKKTKFNNTGSGANIAEEPHSNSPAPNPPVAISTSTNSLPLASVNLAPATSPFPPTNEQGQRICRQCGMPGRYKEGKCVEKWGPGPMGPGTVCDR</sequence>
<feature type="region of interest" description="Disordered" evidence="2">
    <location>
        <begin position="95"/>
        <end position="124"/>
    </location>
</feature>
<protein>
    <submittedName>
        <fullName evidence="3">Uncharacterized protein</fullName>
    </submittedName>
</protein>
<dbReference type="AlphaFoldDB" id="A0A6A4I7F2"/>
<name>A0A6A4I7F2_9AGAR</name>
<proteinExistence type="predicted"/>
<feature type="compositionally biased region" description="Pro residues" evidence="2">
    <location>
        <begin position="279"/>
        <end position="290"/>
    </location>
</feature>
<evidence type="ECO:0000313" key="3">
    <source>
        <dbReference type="EMBL" id="KAE9404655.1"/>
    </source>
</evidence>
<feature type="region of interest" description="Disordered" evidence="2">
    <location>
        <begin position="410"/>
        <end position="509"/>
    </location>
</feature>
<feature type="compositionally biased region" description="Low complexity" evidence="2">
    <location>
        <begin position="379"/>
        <end position="390"/>
    </location>
</feature>
<evidence type="ECO:0000256" key="1">
    <source>
        <dbReference type="SAM" id="Coils"/>
    </source>
</evidence>